<dbReference type="InterPro" id="IPR029479">
    <property type="entry name" value="Nitroreductase"/>
</dbReference>
<dbReference type="Pfam" id="PF00881">
    <property type="entry name" value="Nitroreductase"/>
    <property type="match status" value="1"/>
</dbReference>
<keyword evidence="2" id="KW-0521">NADP</keyword>
<feature type="domain" description="Nitroreductase" evidence="4">
    <location>
        <begin position="11"/>
        <end position="188"/>
    </location>
</feature>
<dbReference type="CDD" id="cd02149">
    <property type="entry name" value="NfsB-like"/>
    <property type="match status" value="1"/>
</dbReference>
<comment type="caution">
    <text evidence="5">The sequence shown here is derived from an EMBL/GenBank/DDBJ whole genome shotgun (WGS) entry which is preliminary data.</text>
</comment>
<evidence type="ECO:0000256" key="1">
    <source>
        <dbReference type="ARBA" id="ARBA00007118"/>
    </source>
</evidence>
<dbReference type="OrthoDB" id="5293878at2"/>
<evidence type="ECO:0000313" key="5">
    <source>
        <dbReference type="EMBL" id="KYG61617.1"/>
    </source>
</evidence>
<evidence type="ECO:0000313" key="6">
    <source>
        <dbReference type="Proteomes" id="UP000075320"/>
    </source>
</evidence>
<evidence type="ECO:0000256" key="2">
    <source>
        <dbReference type="ARBA" id="ARBA00022857"/>
    </source>
</evidence>
<dbReference type="GO" id="GO:0016491">
    <property type="term" value="F:oxidoreductase activity"/>
    <property type="evidence" value="ECO:0007669"/>
    <property type="project" value="UniProtKB-KW"/>
</dbReference>
<accession>A0A150WET1</accession>
<dbReference type="InterPro" id="IPR000415">
    <property type="entry name" value="Nitroreductase-like"/>
</dbReference>
<dbReference type="Proteomes" id="UP000075320">
    <property type="component" value="Unassembled WGS sequence"/>
</dbReference>
<evidence type="ECO:0000259" key="4">
    <source>
        <dbReference type="Pfam" id="PF00881"/>
    </source>
</evidence>
<name>A0A150WET1_BDEBC</name>
<dbReference type="InterPro" id="IPR033878">
    <property type="entry name" value="NfsB-like"/>
</dbReference>
<dbReference type="SUPFAM" id="SSF55469">
    <property type="entry name" value="FMN-dependent nitroreductase-like"/>
    <property type="match status" value="1"/>
</dbReference>
<keyword evidence="6" id="KW-1185">Reference proteome</keyword>
<dbReference type="AlphaFoldDB" id="A0A150WET1"/>
<comment type="similarity">
    <text evidence="1">Belongs to the nitroreductase family.</text>
</comment>
<organism evidence="5 6">
    <name type="scientific">Bdellovibrio bacteriovorus</name>
    <dbReference type="NCBI Taxonomy" id="959"/>
    <lineage>
        <taxon>Bacteria</taxon>
        <taxon>Pseudomonadati</taxon>
        <taxon>Bdellovibrionota</taxon>
        <taxon>Bdellovibrionia</taxon>
        <taxon>Bdellovibrionales</taxon>
        <taxon>Pseudobdellovibrionaceae</taxon>
        <taxon>Bdellovibrio</taxon>
    </lineage>
</organism>
<dbReference type="EMBL" id="LUKE01000006">
    <property type="protein sequence ID" value="KYG61617.1"/>
    <property type="molecule type" value="Genomic_DNA"/>
</dbReference>
<dbReference type="RefSeq" id="WP_061836699.1">
    <property type="nucleotide sequence ID" value="NZ_LUKE01000006.1"/>
</dbReference>
<evidence type="ECO:0000256" key="3">
    <source>
        <dbReference type="ARBA" id="ARBA00023002"/>
    </source>
</evidence>
<keyword evidence="3" id="KW-0560">Oxidoreductase</keyword>
<dbReference type="PANTHER" id="PTHR43673">
    <property type="entry name" value="NAD(P)H NITROREDUCTASE YDGI-RELATED"/>
    <property type="match status" value="1"/>
</dbReference>
<gene>
    <name evidence="5" type="ORF">AZI86_18100</name>
</gene>
<sequence>MSQTSVSDALTWRYAVKKYNPDAKISATDWKALTQSLLLAPSSYGLQPYKFIVVENPAVREKLKTVSWNQTQVTDASHYVVFLYKDNVDERFIQKYVDRIAEVRGATPESLEGFKAMMVQNIAQAPEEKTRVWAQRQAYIAMGFLLETAALLKVDATPMEGFDPAAYDNILGLEGSGWKTVASVALGYRHTDDAFQNLKKVRFAEDSVIEYVK</sequence>
<protein>
    <submittedName>
        <fullName evidence="5">NAD(P)H-dependent oxidoreductase</fullName>
    </submittedName>
</protein>
<proteinExistence type="inferred from homology"/>
<reference evidence="5 6" key="1">
    <citation type="submission" date="2016-03" db="EMBL/GenBank/DDBJ databases">
        <authorList>
            <person name="Ploux O."/>
        </authorList>
    </citation>
    <scope>NUCLEOTIDE SEQUENCE [LARGE SCALE GENOMIC DNA]</scope>
    <source>
        <strain evidence="5 6">R0</strain>
    </source>
</reference>
<dbReference type="Gene3D" id="3.40.109.10">
    <property type="entry name" value="NADH Oxidase"/>
    <property type="match status" value="1"/>
</dbReference>